<dbReference type="InterPro" id="IPR001810">
    <property type="entry name" value="F-box_dom"/>
</dbReference>
<evidence type="ECO:0000259" key="1">
    <source>
        <dbReference type="PROSITE" id="PS50181"/>
    </source>
</evidence>
<dbReference type="AlphaFoldDB" id="A0AAV1DJ87"/>
<feature type="domain" description="F-box" evidence="1">
    <location>
        <begin position="21"/>
        <end position="69"/>
    </location>
</feature>
<protein>
    <submittedName>
        <fullName evidence="2">OLC1v1006117C1</fullName>
    </submittedName>
</protein>
<dbReference type="Gene3D" id="1.20.1280.50">
    <property type="match status" value="1"/>
</dbReference>
<evidence type="ECO:0000313" key="2">
    <source>
        <dbReference type="EMBL" id="CAI9106877.1"/>
    </source>
</evidence>
<name>A0AAV1DJ87_OLDCO</name>
<dbReference type="InterPro" id="IPR032675">
    <property type="entry name" value="LRR_dom_sf"/>
</dbReference>
<dbReference type="EMBL" id="OX459122">
    <property type="protein sequence ID" value="CAI9106877.1"/>
    <property type="molecule type" value="Genomic_DNA"/>
</dbReference>
<dbReference type="SUPFAM" id="SSF52058">
    <property type="entry name" value="L domain-like"/>
    <property type="match status" value="1"/>
</dbReference>
<dbReference type="PANTHER" id="PTHR34145:SF68">
    <property type="entry name" value="FBD DOMAIN-CONTAINING PROTEIN"/>
    <property type="match status" value="1"/>
</dbReference>
<dbReference type="InterPro" id="IPR053781">
    <property type="entry name" value="F-box_AtFBL13-like"/>
</dbReference>
<dbReference type="Proteomes" id="UP001161247">
    <property type="component" value="Chromosome 5"/>
</dbReference>
<dbReference type="InterPro" id="IPR036047">
    <property type="entry name" value="F-box-like_dom_sf"/>
</dbReference>
<accession>A0AAV1DJ87</accession>
<dbReference type="Pfam" id="PF00646">
    <property type="entry name" value="F-box"/>
    <property type="match status" value="1"/>
</dbReference>
<dbReference type="InterPro" id="IPR055357">
    <property type="entry name" value="LRR_At1g61320_AtMIF1"/>
</dbReference>
<keyword evidence="3" id="KW-1185">Reference proteome</keyword>
<sequence>MGRKIISDFQLKKCEKKEWQLDRISQLPDEILVCILSFLSLEAAARTSLLSKRWAHLWLSVASLDFESAKLLKGIEGLNLLLKSDREIRRGYRQKYVDWVNKVIQSRRDSVLDVFRIHYHLDKSFGDDIDKWLQYAFAKRVQRLSLDLLQLDYEMSYAFPCHLFGLSDGNGSSLSVSASRANHINSDVLFGLKTLRALTFSCVNVSGGVLEFFLHNCPFLEYMLVDSSGGLKELKVVGPSLALKHLVIIYCAYLLSLVVRDTNIVSLTTTSGYSLVLENVPMLVDVHVAGTPTGTGRWSRANFVEKAISWISCCLSKLEALTLELQDWQVEYMHDWQLEVAKKRETNAELPQLTKLKQLTLSVSVPRKRSLIAFTSLIRASPNLEKFVMKSVMSRTPRKEWPRKIRRASIVGVPHEHLKVVEFWGHYGRRLDVEILDYFVKNSVALEKVVVDPRDRGYLDNRPRGDYFDEEDPVFKNSVKQGLRAFLPDHVELVFL</sequence>
<gene>
    <name evidence="2" type="ORF">OLC1_LOCUS15318</name>
</gene>
<dbReference type="PANTHER" id="PTHR34145">
    <property type="entry name" value="OS02G0105600 PROTEIN"/>
    <property type="match status" value="1"/>
</dbReference>
<dbReference type="SMART" id="SM00256">
    <property type="entry name" value="FBOX"/>
    <property type="match status" value="1"/>
</dbReference>
<dbReference type="Gene3D" id="3.80.10.10">
    <property type="entry name" value="Ribonuclease Inhibitor"/>
    <property type="match status" value="1"/>
</dbReference>
<reference evidence="2" key="1">
    <citation type="submission" date="2023-03" db="EMBL/GenBank/DDBJ databases">
        <authorList>
            <person name="Julca I."/>
        </authorList>
    </citation>
    <scope>NUCLEOTIDE SEQUENCE</scope>
</reference>
<dbReference type="PROSITE" id="PS50181">
    <property type="entry name" value="FBOX"/>
    <property type="match status" value="1"/>
</dbReference>
<dbReference type="SUPFAM" id="SSF81383">
    <property type="entry name" value="F-box domain"/>
    <property type="match status" value="1"/>
</dbReference>
<dbReference type="InterPro" id="IPR053772">
    <property type="entry name" value="At1g61320/At1g61330-like"/>
</dbReference>
<evidence type="ECO:0000313" key="3">
    <source>
        <dbReference type="Proteomes" id="UP001161247"/>
    </source>
</evidence>
<dbReference type="CDD" id="cd22160">
    <property type="entry name" value="F-box_AtFBL13-like"/>
    <property type="match status" value="1"/>
</dbReference>
<dbReference type="Pfam" id="PF23622">
    <property type="entry name" value="LRR_At1g61320_AtMIF1"/>
    <property type="match status" value="1"/>
</dbReference>
<organism evidence="2 3">
    <name type="scientific">Oldenlandia corymbosa var. corymbosa</name>
    <dbReference type="NCBI Taxonomy" id="529605"/>
    <lineage>
        <taxon>Eukaryota</taxon>
        <taxon>Viridiplantae</taxon>
        <taxon>Streptophyta</taxon>
        <taxon>Embryophyta</taxon>
        <taxon>Tracheophyta</taxon>
        <taxon>Spermatophyta</taxon>
        <taxon>Magnoliopsida</taxon>
        <taxon>eudicotyledons</taxon>
        <taxon>Gunneridae</taxon>
        <taxon>Pentapetalae</taxon>
        <taxon>asterids</taxon>
        <taxon>lamiids</taxon>
        <taxon>Gentianales</taxon>
        <taxon>Rubiaceae</taxon>
        <taxon>Rubioideae</taxon>
        <taxon>Spermacoceae</taxon>
        <taxon>Hedyotis-Oldenlandia complex</taxon>
        <taxon>Oldenlandia</taxon>
    </lineage>
</organism>
<proteinExistence type="predicted"/>